<dbReference type="PROSITE" id="PS51186">
    <property type="entry name" value="GNAT"/>
    <property type="match status" value="1"/>
</dbReference>
<dbReference type="InterPro" id="IPR016181">
    <property type="entry name" value="Acyl_CoA_acyltransferase"/>
</dbReference>
<dbReference type="InterPro" id="IPR000182">
    <property type="entry name" value="GNAT_dom"/>
</dbReference>
<comment type="caution">
    <text evidence="2">The sequence shown here is derived from an EMBL/GenBank/DDBJ whole genome shotgun (WGS) entry which is preliminary data.</text>
</comment>
<keyword evidence="3" id="KW-1185">Reference proteome</keyword>
<gene>
    <name evidence="2" type="ORF">I9W95_09370</name>
</gene>
<evidence type="ECO:0000313" key="3">
    <source>
        <dbReference type="Proteomes" id="UP000714380"/>
    </source>
</evidence>
<accession>A0ABS7ZTS8</accession>
<dbReference type="SUPFAM" id="SSF55729">
    <property type="entry name" value="Acyl-CoA N-acyltransferases (Nat)"/>
    <property type="match status" value="1"/>
</dbReference>
<evidence type="ECO:0000259" key="1">
    <source>
        <dbReference type="PROSITE" id="PS51186"/>
    </source>
</evidence>
<dbReference type="RefSeq" id="WP_225674185.1">
    <property type="nucleotide sequence ID" value="NZ_JAEDAH010000043.1"/>
</dbReference>
<feature type="domain" description="N-acetyltransferase" evidence="1">
    <location>
        <begin position="6"/>
        <end position="137"/>
    </location>
</feature>
<evidence type="ECO:0000313" key="2">
    <source>
        <dbReference type="EMBL" id="MCA6063815.1"/>
    </source>
</evidence>
<proteinExistence type="predicted"/>
<reference evidence="2 3" key="1">
    <citation type="submission" date="2020-12" db="EMBL/GenBank/DDBJ databases">
        <title>Novel Thalassolituus-related marine hydrocarbonoclastic bacteria mediated algae-derived hydrocarbons mineralization in twilight zone of the northern South China Sea.</title>
        <authorList>
            <person name="Dong C."/>
        </authorList>
    </citation>
    <scope>NUCLEOTIDE SEQUENCE [LARGE SCALE GENOMIC DNA]</scope>
    <source>
        <strain evidence="2 3">IMCC1826</strain>
    </source>
</reference>
<dbReference type="Pfam" id="PF12568">
    <property type="entry name" value="PanZ"/>
    <property type="match status" value="1"/>
</dbReference>
<dbReference type="InterPro" id="IPR040448">
    <property type="entry name" value="PanZ_GNAT"/>
</dbReference>
<dbReference type="Gene3D" id="3.40.630.30">
    <property type="match status" value="1"/>
</dbReference>
<name>A0ABS7ZTS8_9GAMM</name>
<organism evidence="2 3">
    <name type="scientific">Thalassolituus marinus</name>
    <dbReference type="NCBI Taxonomy" id="671053"/>
    <lineage>
        <taxon>Bacteria</taxon>
        <taxon>Pseudomonadati</taxon>
        <taxon>Pseudomonadota</taxon>
        <taxon>Gammaproteobacteria</taxon>
        <taxon>Oceanospirillales</taxon>
        <taxon>Oceanospirillaceae</taxon>
        <taxon>Thalassolituus</taxon>
    </lineage>
</organism>
<dbReference type="Proteomes" id="UP000714380">
    <property type="component" value="Unassembled WGS sequence"/>
</dbReference>
<sequence length="137" mass="15561">MPVKLEHIHQPSEADWTDLSKIQQETSPDGLNKDQVALSQWLDNDHWVIAGRFNDRLIGALLAEKTSPDTVVLSAAGVRAVTQRRGVMHQMIHFIQRWADSEGLQLAIEPNCPEALQQALIRRGFESFEDKTFYNPQ</sequence>
<dbReference type="EMBL" id="JAEDAH010000043">
    <property type="protein sequence ID" value="MCA6063815.1"/>
    <property type="molecule type" value="Genomic_DNA"/>
</dbReference>
<protein>
    <submittedName>
        <fullName evidence="2">Acetyl-CoA sensor PanZ family protein</fullName>
    </submittedName>
</protein>